<dbReference type="EMBL" id="JAAIWK010000005">
    <property type="protein sequence ID" value="NEY19332.1"/>
    <property type="molecule type" value="Genomic_DNA"/>
</dbReference>
<dbReference type="Proteomes" id="UP000476934">
    <property type="component" value="Unassembled WGS sequence"/>
</dbReference>
<dbReference type="GO" id="GO:0008982">
    <property type="term" value="F:protein-N(PI)-phosphohistidine-sugar phosphotransferase activity"/>
    <property type="evidence" value="ECO:0007669"/>
    <property type="project" value="InterPro"/>
</dbReference>
<sequence>MKKVLVVCGNGLGSSFIVEMNVKKILGELGIQADVSHTDLTTSKTELADVYLGSKDIVDQLEDGKRYIIGLQNILDQAEIKAALQQYFKEE</sequence>
<dbReference type="OrthoDB" id="6603449at2"/>
<dbReference type="InterPro" id="IPR003501">
    <property type="entry name" value="PTS_EIIB_2/3"/>
</dbReference>
<evidence type="ECO:0000313" key="4">
    <source>
        <dbReference type="EMBL" id="NEY19332.1"/>
    </source>
</evidence>
<evidence type="ECO:0000313" key="3">
    <source>
        <dbReference type="EMBL" id="KHD85281.1"/>
    </source>
</evidence>
<keyword evidence="4" id="KW-0762">Sugar transport</keyword>
<evidence type="ECO:0000313" key="5">
    <source>
        <dbReference type="Proteomes" id="UP000030588"/>
    </source>
</evidence>
<protein>
    <submittedName>
        <fullName evidence="3">PTS lactose transporter subunit IIB</fullName>
    </submittedName>
    <submittedName>
        <fullName evidence="4">PTS sugar transporter subunit IIB</fullName>
    </submittedName>
</protein>
<reference evidence="4 6" key="3">
    <citation type="submission" date="2020-03" db="EMBL/GenBank/DDBJ databases">
        <title>Bacillus aquiflavi sp. nov., isolated from yellow water of strong flavor Chinese baijiu in Yibin region of China.</title>
        <authorList>
            <person name="Xie J."/>
        </authorList>
    </citation>
    <scope>NUCLEOTIDE SEQUENCE [LARGE SCALE GENOMIC DNA]</scope>
    <source>
        <strain evidence="4 6">Gsoil 114</strain>
    </source>
</reference>
<evidence type="ECO:0000256" key="1">
    <source>
        <dbReference type="ARBA" id="ARBA00022679"/>
    </source>
</evidence>
<comment type="caution">
    <text evidence="3">The sequence shown here is derived from an EMBL/GenBank/DDBJ whole genome shotgun (WGS) entry which is preliminary data.</text>
</comment>
<organism evidence="3 5">
    <name type="scientific">Heyndrickxia ginsengihumi</name>
    <dbReference type="NCBI Taxonomy" id="363870"/>
    <lineage>
        <taxon>Bacteria</taxon>
        <taxon>Bacillati</taxon>
        <taxon>Bacillota</taxon>
        <taxon>Bacilli</taxon>
        <taxon>Bacillales</taxon>
        <taxon>Bacillaceae</taxon>
        <taxon>Heyndrickxia</taxon>
    </lineage>
</organism>
<keyword evidence="4" id="KW-0813">Transport</keyword>
<name>A0A0A6VCK6_9BACI</name>
<reference evidence="3 5" key="1">
    <citation type="submission" date="2014-10" db="EMBL/GenBank/DDBJ databases">
        <title>Draft genome of phytase producing Bacillus ginsengihumi strain M2.11.</title>
        <authorList>
            <person name="Toymentseva A."/>
            <person name="Boulygina E.A."/>
            <person name="Kazakov S.V."/>
            <person name="Kayumov I."/>
            <person name="Suleimanova A.D."/>
            <person name="Mardanova A.M."/>
            <person name="Maria S.N."/>
            <person name="Sergey M.Y."/>
            <person name="Sharipova M.R."/>
        </authorList>
    </citation>
    <scope>NUCLEOTIDE SEQUENCE [LARGE SCALE GENOMIC DNA]</scope>
    <source>
        <strain evidence="3 5">M2.11</strain>
    </source>
</reference>
<keyword evidence="6" id="KW-1185">Reference proteome</keyword>
<dbReference type="GO" id="GO:0009401">
    <property type="term" value="P:phosphoenolpyruvate-dependent sugar phosphotransferase system"/>
    <property type="evidence" value="ECO:0007669"/>
    <property type="project" value="InterPro"/>
</dbReference>
<dbReference type="Gene3D" id="3.40.50.2300">
    <property type="match status" value="1"/>
</dbReference>
<dbReference type="SUPFAM" id="SSF52794">
    <property type="entry name" value="PTS system IIB component-like"/>
    <property type="match status" value="1"/>
</dbReference>
<accession>A0A0A6VCK6</accession>
<dbReference type="InterPro" id="IPR036095">
    <property type="entry name" value="PTS_EIIB-like_sf"/>
</dbReference>
<dbReference type="Pfam" id="PF02302">
    <property type="entry name" value="PTS_IIB"/>
    <property type="match status" value="1"/>
</dbReference>
<evidence type="ECO:0000259" key="2">
    <source>
        <dbReference type="PROSITE" id="PS51099"/>
    </source>
</evidence>
<evidence type="ECO:0000313" key="6">
    <source>
        <dbReference type="Proteomes" id="UP000476934"/>
    </source>
</evidence>
<dbReference type="AlphaFoldDB" id="A0A0A6VCK6"/>
<dbReference type="EMBL" id="JRUN01000027">
    <property type="protein sequence ID" value="KHD85281.1"/>
    <property type="molecule type" value="Genomic_DNA"/>
</dbReference>
<dbReference type="PROSITE" id="PS51099">
    <property type="entry name" value="PTS_EIIB_TYPE_2"/>
    <property type="match status" value="1"/>
</dbReference>
<reference evidence="4 6" key="2">
    <citation type="submission" date="2020-02" db="EMBL/GenBank/DDBJ databases">
        <authorList>
            <person name="Feng H."/>
        </authorList>
    </citation>
    <scope>NUCLEOTIDE SEQUENCE [LARGE SCALE GENOMIC DNA]</scope>
    <source>
        <strain evidence="4 6">Gsoil 114</strain>
    </source>
</reference>
<gene>
    <name evidence="4" type="ORF">G4D61_05040</name>
    <name evidence="3" type="ORF">NG54_10130</name>
</gene>
<proteinExistence type="predicted"/>
<dbReference type="STRING" id="363870.NG54_10130"/>
<dbReference type="InterPro" id="IPR013011">
    <property type="entry name" value="PTS_EIIB_2"/>
</dbReference>
<dbReference type="Proteomes" id="UP000030588">
    <property type="component" value="Unassembled WGS sequence"/>
</dbReference>
<dbReference type="RefSeq" id="WP_025727266.1">
    <property type="nucleotide sequence ID" value="NZ_JAAIWK010000005.1"/>
</dbReference>
<dbReference type="CDD" id="cd05563">
    <property type="entry name" value="PTS_IIB_ascorbate"/>
    <property type="match status" value="1"/>
</dbReference>
<keyword evidence="1" id="KW-0808">Transferase</keyword>
<feature type="domain" description="PTS EIIB type-2" evidence="2">
    <location>
        <begin position="2"/>
        <end position="91"/>
    </location>
</feature>